<keyword evidence="4" id="KW-1185">Reference proteome</keyword>
<dbReference type="GO" id="GO:0006355">
    <property type="term" value="P:regulation of DNA-templated transcription"/>
    <property type="evidence" value="ECO:0007669"/>
    <property type="project" value="InterPro"/>
</dbReference>
<dbReference type="PROSITE" id="PS50112">
    <property type="entry name" value="PAS"/>
    <property type="match status" value="1"/>
</dbReference>
<feature type="domain" description="PAC" evidence="2">
    <location>
        <begin position="84"/>
        <end position="136"/>
    </location>
</feature>
<dbReference type="Gene3D" id="3.30.450.20">
    <property type="entry name" value="PAS domain"/>
    <property type="match status" value="1"/>
</dbReference>
<protein>
    <submittedName>
        <fullName evidence="3">Histidine kinase</fullName>
    </submittedName>
</protein>
<keyword evidence="3" id="KW-0418">Kinase</keyword>
<dbReference type="InterPro" id="IPR000014">
    <property type="entry name" value="PAS"/>
</dbReference>
<evidence type="ECO:0000259" key="2">
    <source>
        <dbReference type="PROSITE" id="PS50113"/>
    </source>
</evidence>
<evidence type="ECO:0000313" key="4">
    <source>
        <dbReference type="Proteomes" id="UP000663859"/>
    </source>
</evidence>
<name>A0A8J2BMB6_9BACT</name>
<dbReference type="InterPro" id="IPR000700">
    <property type="entry name" value="PAS-assoc_C"/>
</dbReference>
<comment type="caution">
    <text evidence="3">The sequence shown here is derived from an EMBL/GenBank/DDBJ whole genome shotgun (WGS) entry which is preliminary data.</text>
</comment>
<dbReference type="InterPro" id="IPR013767">
    <property type="entry name" value="PAS_fold"/>
</dbReference>
<proteinExistence type="predicted"/>
<dbReference type="EMBL" id="CAJNOB010000036">
    <property type="protein sequence ID" value="CAF0701758.1"/>
    <property type="molecule type" value="Genomic_DNA"/>
</dbReference>
<gene>
    <name evidence="3" type="ORF">MPNT_410015</name>
</gene>
<dbReference type="SUPFAM" id="SSF55785">
    <property type="entry name" value="PYP-like sensor domain (PAS domain)"/>
    <property type="match status" value="1"/>
</dbReference>
<evidence type="ECO:0000313" key="3">
    <source>
        <dbReference type="EMBL" id="CAF0701758.1"/>
    </source>
</evidence>
<organism evidence="3 4">
    <name type="scientific">Candidatus Methylacidithermus pantelleriae</name>
    <dbReference type="NCBI Taxonomy" id="2744239"/>
    <lineage>
        <taxon>Bacteria</taxon>
        <taxon>Pseudomonadati</taxon>
        <taxon>Verrucomicrobiota</taxon>
        <taxon>Methylacidiphilae</taxon>
        <taxon>Methylacidiphilales</taxon>
        <taxon>Methylacidiphilaceae</taxon>
        <taxon>Candidatus Methylacidithermus</taxon>
    </lineage>
</organism>
<evidence type="ECO:0000259" key="1">
    <source>
        <dbReference type="PROSITE" id="PS50112"/>
    </source>
</evidence>
<keyword evidence="3" id="KW-0808">Transferase</keyword>
<dbReference type="PROSITE" id="PS50113">
    <property type="entry name" value="PAC"/>
    <property type="match status" value="1"/>
</dbReference>
<accession>A0A8J2BMB6</accession>
<feature type="domain" description="PAS" evidence="1">
    <location>
        <begin position="6"/>
        <end position="76"/>
    </location>
</feature>
<dbReference type="Proteomes" id="UP000663859">
    <property type="component" value="Unassembled WGS sequence"/>
</dbReference>
<dbReference type="AlphaFoldDB" id="A0A8J2BMB6"/>
<dbReference type="InterPro" id="IPR035965">
    <property type="entry name" value="PAS-like_dom_sf"/>
</dbReference>
<dbReference type="GO" id="GO:0016301">
    <property type="term" value="F:kinase activity"/>
    <property type="evidence" value="ECO:0007669"/>
    <property type="project" value="UniProtKB-KW"/>
</dbReference>
<reference evidence="3" key="1">
    <citation type="submission" date="2021-02" db="EMBL/GenBank/DDBJ databases">
        <authorList>
            <person name="Cremers G."/>
            <person name="Picone N."/>
        </authorList>
    </citation>
    <scope>NUCLEOTIDE SEQUENCE</scope>
    <source>
        <strain evidence="3">PQ17</strain>
    </source>
</reference>
<dbReference type="Pfam" id="PF00989">
    <property type="entry name" value="PAS"/>
    <property type="match status" value="1"/>
</dbReference>
<dbReference type="SMART" id="SM00091">
    <property type="entry name" value="PAS"/>
    <property type="match status" value="1"/>
</dbReference>
<dbReference type="NCBIfam" id="TIGR00229">
    <property type="entry name" value="sensory_box"/>
    <property type="match status" value="1"/>
</dbReference>
<dbReference type="CDD" id="cd00130">
    <property type="entry name" value="PAS"/>
    <property type="match status" value="1"/>
</dbReference>
<dbReference type="RefSeq" id="WP_174583475.1">
    <property type="nucleotide sequence ID" value="NZ_CAJNOB010000036.1"/>
</dbReference>
<sequence length="162" mass="18286">MLTYTHKCLYQQIVDNAYDGIIFADTKGLIRLWNSGTEAIFGYSAEKALGQSLDLIIPERFPARHWEAYHRVMETGVTKHAHEDLLGVPALHKDGSRISIEFRMVLVFDDAGSVLGAAAIIRDVTKRWQQEKELREQIDTLKAKLKELSKMSSHTANSADSK</sequence>